<evidence type="ECO:0000256" key="5">
    <source>
        <dbReference type="ARBA" id="ARBA00022598"/>
    </source>
</evidence>
<dbReference type="SUPFAM" id="SSF51690">
    <property type="entry name" value="Nicotinate/Quinolinate PRTase C-terminal domain-like"/>
    <property type="match status" value="1"/>
</dbReference>
<feature type="domain" description="Nicotinate/nicotinamide phosphoribosyltransferase" evidence="10">
    <location>
        <begin position="151"/>
        <end position="341"/>
    </location>
</feature>
<gene>
    <name evidence="12" type="ORF">COP05_03860</name>
</gene>
<dbReference type="NCBIfam" id="TIGR01513">
    <property type="entry name" value="NAPRTase_put"/>
    <property type="match status" value="1"/>
</dbReference>
<evidence type="ECO:0000256" key="3">
    <source>
        <dbReference type="ARBA" id="ARBA00013236"/>
    </source>
</evidence>
<organism evidence="12 13">
    <name type="scientific">Dermabacter jinjuensis</name>
    <dbReference type="NCBI Taxonomy" id="1667168"/>
    <lineage>
        <taxon>Bacteria</taxon>
        <taxon>Bacillati</taxon>
        <taxon>Actinomycetota</taxon>
        <taxon>Actinomycetes</taxon>
        <taxon>Micrococcales</taxon>
        <taxon>Dermabacteraceae</taxon>
        <taxon>Dermabacter</taxon>
    </lineage>
</organism>
<evidence type="ECO:0000313" key="13">
    <source>
        <dbReference type="Proteomes" id="UP000815698"/>
    </source>
</evidence>
<comment type="pathway">
    <text evidence="1 9">Cofactor biosynthesis; NAD(+) biosynthesis; nicotinate D-ribonucleotide from nicotinate: step 1/1.</text>
</comment>
<evidence type="ECO:0000256" key="6">
    <source>
        <dbReference type="ARBA" id="ARBA00022642"/>
    </source>
</evidence>
<evidence type="ECO:0000256" key="9">
    <source>
        <dbReference type="RuleBase" id="RU365100"/>
    </source>
</evidence>
<dbReference type="SUPFAM" id="SSF54675">
    <property type="entry name" value="Nicotinate/Quinolinate PRTase N-terminal domain-like"/>
    <property type="match status" value="1"/>
</dbReference>
<keyword evidence="12" id="KW-0328">Glycosyltransferase</keyword>
<sequence>MPTTSLKTDLYELTMIQAARDAGVADRQCVFEVFTRSLPEGRRYGVFAGIGRILDALESFRFEAEDLDFLRSTGQFTEDVLAYLADYRFEGSIDAYAEGELFFPGSPVVRVEGTFEQCVLLETLVLSILNHDSAIASVGSRMIQAAAGRPCIEMGSRRVHEDAAVAASRAAAIVGFSSTSNLEAGRTYGIPVVGTSAHAFTLVFDTEAEAFQAQVNSLGAHTSLLVDTFDISAAVESAVAIAGPDLGAVRIDSGALGETAREVRAQLDALGATRTSITATSDLDEYRVFALRDSPVDSYGIGTRLVTGGDHPAQGFVFKLVERENLSGEMEAVAKKSAQKATVGGSKRAYRVRGAKGEACAELVLAGDRDGQPAQAPGSRPLLTRLVERGEVLDSRSQWERIEAARSVHERALDELALADPHIRTGQDGDVALPVVHSLEELACLRNAGKR</sequence>
<dbReference type="PANTHER" id="PTHR11098">
    <property type="entry name" value="NICOTINATE PHOSPHORIBOSYLTRANSFERASE"/>
    <property type="match status" value="1"/>
</dbReference>
<dbReference type="NCBIfam" id="NF009131">
    <property type="entry name" value="PRK12484.1"/>
    <property type="match status" value="1"/>
</dbReference>
<evidence type="ECO:0000256" key="7">
    <source>
        <dbReference type="ARBA" id="ARBA00022679"/>
    </source>
</evidence>
<keyword evidence="6 9" id="KW-0662">Pyridine nucleotide biosynthesis</keyword>
<dbReference type="GO" id="GO:0016757">
    <property type="term" value="F:glycosyltransferase activity"/>
    <property type="evidence" value="ECO:0007669"/>
    <property type="project" value="UniProtKB-KW"/>
</dbReference>
<evidence type="ECO:0000256" key="1">
    <source>
        <dbReference type="ARBA" id="ARBA00004952"/>
    </source>
</evidence>
<protein>
    <recommendedName>
        <fullName evidence="3 9">Nicotinate phosphoribosyltransferase</fullName>
        <ecNumber evidence="3 9">6.3.4.21</ecNumber>
    </recommendedName>
</protein>
<dbReference type="InterPro" id="IPR013785">
    <property type="entry name" value="Aldolase_TIM"/>
</dbReference>
<evidence type="ECO:0000256" key="2">
    <source>
        <dbReference type="ARBA" id="ARBA00010897"/>
    </source>
</evidence>
<dbReference type="InterPro" id="IPR006405">
    <property type="entry name" value="Nic_PRibTrfase_pncB"/>
</dbReference>
<comment type="catalytic activity">
    <reaction evidence="8 9">
        <text>5-phospho-alpha-D-ribose 1-diphosphate + nicotinate + ATP + H2O = nicotinate beta-D-ribonucleotide + ADP + phosphate + diphosphate</text>
        <dbReference type="Rhea" id="RHEA:36163"/>
        <dbReference type="ChEBI" id="CHEBI:15377"/>
        <dbReference type="ChEBI" id="CHEBI:30616"/>
        <dbReference type="ChEBI" id="CHEBI:32544"/>
        <dbReference type="ChEBI" id="CHEBI:33019"/>
        <dbReference type="ChEBI" id="CHEBI:43474"/>
        <dbReference type="ChEBI" id="CHEBI:57502"/>
        <dbReference type="ChEBI" id="CHEBI:58017"/>
        <dbReference type="ChEBI" id="CHEBI:456216"/>
        <dbReference type="EC" id="6.3.4.21"/>
    </reaction>
</comment>
<keyword evidence="4" id="KW-0597">Phosphoprotein</keyword>
<accession>A0ABN5DMF3</accession>
<proteinExistence type="inferred from homology"/>
<dbReference type="InterPro" id="IPR036068">
    <property type="entry name" value="Nicotinate_pribotase-like_C"/>
</dbReference>
<dbReference type="Gene3D" id="3.20.140.10">
    <property type="entry name" value="nicotinate phosphoribosyltransferase"/>
    <property type="match status" value="1"/>
</dbReference>
<evidence type="ECO:0000259" key="11">
    <source>
        <dbReference type="Pfam" id="PF17767"/>
    </source>
</evidence>
<dbReference type="Pfam" id="PF17767">
    <property type="entry name" value="NAPRTase_N"/>
    <property type="match status" value="1"/>
</dbReference>
<dbReference type="Pfam" id="PF04095">
    <property type="entry name" value="NAPRTase"/>
    <property type="match status" value="1"/>
</dbReference>
<name>A0ABN5DMF3_9MICO</name>
<keyword evidence="13" id="KW-1185">Reference proteome</keyword>
<comment type="PTM">
    <text evidence="9">Transiently phosphorylated on a His residue during the reaction cycle. Phosphorylation strongly increases the affinity for substrates and increases the rate of nicotinate D-ribonucleotide production. Dephosphorylation regenerates the low-affinity form of the enzyme, leading to product release.</text>
</comment>
<dbReference type="PANTHER" id="PTHR11098:SF8">
    <property type="entry name" value="NICOTINATE PHOSPHORIBOSYLTRANSFERASE PNCB1"/>
    <property type="match status" value="1"/>
</dbReference>
<reference evidence="12 13" key="1">
    <citation type="journal article" date="2016" name="Int. J. Syst. Evol. Microbiol.">
        <title>Dermabacter jinjuensis sp. nov., a novel species of the genus Dermabacter isolated from a clinical specimen.</title>
        <authorList>
            <person name="Park Y.K."/>
            <person name="Lee K.M."/>
            <person name="Lee W.K."/>
            <person name="Cho M.J."/>
            <person name="Lee H.S."/>
            <person name="Cho Y.G."/>
            <person name="Lee Y.C."/>
            <person name="Lee W.K."/>
            <person name="Seong W.K."/>
            <person name="Hwang K.J."/>
        </authorList>
    </citation>
    <scope>NUCLEOTIDE SEQUENCE [LARGE SCALE GENOMIC DNA]</scope>
    <source>
        <strain evidence="12 13">32T</strain>
    </source>
</reference>
<dbReference type="EC" id="6.3.4.21" evidence="3 9"/>
<evidence type="ECO:0000256" key="4">
    <source>
        <dbReference type="ARBA" id="ARBA00022553"/>
    </source>
</evidence>
<keyword evidence="5 9" id="KW-0436">Ligase</keyword>
<comment type="similarity">
    <text evidence="2 9">Belongs to the NAPRTase family.</text>
</comment>
<dbReference type="Proteomes" id="UP000815698">
    <property type="component" value="Chromosome"/>
</dbReference>
<keyword evidence="7 9" id="KW-0808">Transferase</keyword>
<dbReference type="InterPro" id="IPR007229">
    <property type="entry name" value="Nic_PRibTrfase-Fam"/>
</dbReference>
<evidence type="ECO:0000256" key="8">
    <source>
        <dbReference type="ARBA" id="ARBA00048668"/>
    </source>
</evidence>
<dbReference type="EMBL" id="CP023482">
    <property type="protein sequence ID" value="ATH96328.1"/>
    <property type="molecule type" value="Genomic_DNA"/>
</dbReference>
<dbReference type="PIRSF" id="PIRSF000484">
    <property type="entry name" value="NAPRT"/>
    <property type="match status" value="1"/>
</dbReference>
<evidence type="ECO:0000313" key="12">
    <source>
        <dbReference type="EMBL" id="ATH96328.1"/>
    </source>
</evidence>
<feature type="domain" description="Nicotinate phosphoribosyltransferase N-terminal" evidence="11">
    <location>
        <begin position="6"/>
        <end position="130"/>
    </location>
</feature>
<dbReference type="InterPro" id="IPR040727">
    <property type="entry name" value="NAPRTase_N"/>
</dbReference>
<dbReference type="NCBIfam" id="NF006698">
    <property type="entry name" value="PRK09243.1-5"/>
    <property type="match status" value="1"/>
</dbReference>
<evidence type="ECO:0000259" key="10">
    <source>
        <dbReference type="Pfam" id="PF04095"/>
    </source>
</evidence>
<comment type="function">
    <text evidence="9">Catalyzes the first step in the biosynthesis of NAD from nicotinic acid, the ATP-dependent synthesis of beta-nicotinate D-ribonucleotide from nicotinate and 5-phospho-D-ribose 1-phosphate.</text>
</comment>
<dbReference type="Gene3D" id="3.20.20.70">
    <property type="entry name" value="Aldolase class I"/>
    <property type="match status" value="1"/>
</dbReference>
<dbReference type="RefSeq" id="WP_096882749.1">
    <property type="nucleotide sequence ID" value="NZ_CP023482.1"/>
</dbReference>
<dbReference type="InterPro" id="IPR041525">
    <property type="entry name" value="N/Namide_PRibTrfase"/>
</dbReference>